<name>A0A8S4QWE4_9NEOP</name>
<protein>
    <submittedName>
        <fullName evidence="2">Jg914 protein</fullName>
    </submittedName>
</protein>
<gene>
    <name evidence="2" type="primary">jg914</name>
    <name evidence="2" type="ORF">PAEG_LOCUS6882</name>
</gene>
<reference evidence="2" key="1">
    <citation type="submission" date="2022-03" db="EMBL/GenBank/DDBJ databases">
        <authorList>
            <person name="Lindestad O."/>
        </authorList>
    </citation>
    <scope>NUCLEOTIDE SEQUENCE</scope>
</reference>
<keyword evidence="3" id="KW-1185">Reference proteome</keyword>
<evidence type="ECO:0000313" key="2">
    <source>
        <dbReference type="EMBL" id="CAH2224440.1"/>
    </source>
</evidence>
<evidence type="ECO:0000256" key="1">
    <source>
        <dbReference type="SAM" id="MobiDB-lite"/>
    </source>
</evidence>
<proteinExistence type="predicted"/>
<feature type="region of interest" description="Disordered" evidence="1">
    <location>
        <begin position="97"/>
        <end position="119"/>
    </location>
</feature>
<organism evidence="2 3">
    <name type="scientific">Pararge aegeria aegeria</name>
    <dbReference type="NCBI Taxonomy" id="348720"/>
    <lineage>
        <taxon>Eukaryota</taxon>
        <taxon>Metazoa</taxon>
        <taxon>Ecdysozoa</taxon>
        <taxon>Arthropoda</taxon>
        <taxon>Hexapoda</taxon>
        <taxon>Insecta</taxon>
        <taxon>Pterygota</taxon>
        <taxon>Neoptera</taxon>
        <taxon>Endopterygota</taxon>
        <taxon>Lepidoptera</taxon>
        <taxon>Glossata</taxon>
        <taxon>Ditrysia</taxon>
        <taxon>Papilionoidea</taxon>
        <taxon>Nymphalidae</taxon>
        <taxon>Satyrinae</taxon>
        <taxon>Satyrini</taxon>
        <taxon>Parargina</taxon>
        <taxon>Pararge</taxon>
    </lineage>
</organism>
<comment type="caution">
    <text evidence="2">The sequence shown here is derived from an EMBL/GenBank/DDBJ whole genome shotgun (WGS) entry which is preliminary data.</text>
</comment>
<evidence type="ECO:0000313" key="3">
    <source>
        <dbReference type="Proteomes" id="UP000838756"/>
    </source>
</evidence>
<sequence length="119" mass="12658">MPIDVTPHQAALSSIDFRPVQPIVIKIATSSQLLKSSVQRAGGPSLTDSRSPLQNTSAPKAIGPTTDMTRPLPLQLANPLSYVGDLGSPTDFPVANFVPKRDSQHSSLHSALRDFTTAN</sequence>
<dbReference type="AlphaFoldDB" id="A0A8S4QWE4"/>
<feature type="region of interest" description="Disordered" evidence="1">
    <location>
        <begin position="34"/>
        <end position="71"/>
    </location>
</feature>
<dbReference type="Proteomes" id="UP000838756">
    <property type="component" value="Unassembled WGS sequence"/>
</dbReference>
<accession>A0A8S4QWE4</accession>
<feature type="compositionally biased region" description="Polar residues" evidence="1">
    <location>
        <begin position="46"/>
        <end position="58"/>
    </location>
</feature>
<dbReference type="EMBL" id="CAKXAJ010020729">
    <property type="protein sequence ID" value="CAH2224440.1"/>
    <property type="molecule type" value="Genomic_DNA"/>
</dbReference>
<dbReference type="OrthoDB" id="7473166at2759"/>